<sequence>MKDLLKKITEIKPILIGLGEMDHGVHTEILKQLLNNLDSVNGIFLEYPVGYQNSINEYIKSGILDQNLTQLLAGAESEGKNLKQTLTVILDFAKKKRVPVICIDSSKEKNEMYFSKSKYGSYFLRSGSRDEDMYLNIVENLEKRSGTWIIIAHAAHLDFSFNIHNSDPSLGKRLKEKLANKFFGICLLKDFHIKETQCVLKDVTPNEATTRILENKDYSFLFEDGRVKGFESLVIHQ</sequence>
<dbReference type="STRING" id="1797529.A2570_03715"/>
<name>A0A1G1XJN4_9BACT</name>
<protein>
    <submittedName>
        <fullName evidence="1">Uncharacterized protein</fullName>
    </submittedName>
</protein>
<gene>
    <name evidence="1" type="ORF">A2570_03715</name>
</gene>
<proteinExistence type="predicted"/>
<dbReference type="Gene3D" id="3.40.50.11550">
    <property type="match status" value="1"/>
</dbReference>
<dbReference type="EMBL" id="MHHY01000009">
    <property type="protein sequence ID" value="OGY40355.1"/>
    <property type="molecule type" value="Genomic_DNA"/>
</dbReference>
<reference evidence="1 2" key="1">
    <citation type="journal article" date="2016" name="Nat. Commun.">
        <title>Thousands of microbial genomes shed light on interconnected biogeochemical processes in an aquifer system.</title>
        <authorList>
            <person name="Anantharaman K."/>
            <person name="Brown C.T."/>
            <person name="Hug L.A."/>
            <person name="Sharon I."/>
            <person name="Castelle C.J."/>
            <person name="Probst A.J."/>
            <person name="Thomas B.C."/>
            <person name="Singh A."/>
            <person name="Wilkins M.J."/>
            <person name="Karaoz U."/>
            <person name="Brodie E.L."/>
            <person name="Williams K.H."/>
            <person name="Hubbard S.S."/>
            <person name="Banfield J.F."/>
        </authorList>
    </citation>
    <scope>NUCLEOTIDE SEQUENCE [LARGE SCALE GENOMIC DNA]</scope>
</reference>
<evidence type="ECO:0000313" key="1">
    <source>
        <dbReference type="EMBL" id="OGY40355.1"/>
    </source>
</evidence>
<evidence type="ECO:0000313" key="2">
    <source>
        <dbReference type="Proteomes" id="UP000178570"/>
    </source>
</evidence>
<dbReference type="AlphaFoldDB" id="A0A1G1XJN4"/>
<organism evidence="1 2">
    <name type="scientific">Candidatus Brennerbacteria bacterium RIFOXYD1_FULL_41_16</name>
    <dbReference type="NCBI Taxonomy" id="1797529"/>
    <lineage>
        <taxon>Bacteria</taxon>
        <taxon>Candidatus Brenneribacteriota</taxon>
    </lineage>
</organism>
<comment type="caution">
    <text evidence="1">The sequence shown here is derived from an EMBL/GenBank/DDBJ whole genome shotgun (WGS) entry which is preliminary data.</text>
</comment>
<dbReference type="Proteomes" id="UP000178570">
    <property type="component" value="Unassembled WGS sequence"/>
</dbReference>
<accession>A0A1G1XJN4</accession>